<dbReference type="GO" id="GO:0042277">
    <property type="term" value="F:peptide binding"/>
    <property type="evidence" value="ECO:0007669"/>
    <property type="project" value="TreeGrafter"/>
</dbReference>
<keyword evidence="7" id="KW-0297">G-protein coupled receptor</keyword>
<feature type="transmembrane region" description="Helical" evidence="9">
    <location>
        <begin position="23"/>
        <end position="46"/>
    </location>
</feature>
<evidence type="ECO:0000259" key="10">
    <source>
        <dbReference type="PROSITE" id="PS50262"/>
    </source>
</evidence>
<feature type="region of interest" description="Disordered" evidence="8">
    <location>
        <begin position="359"/>
        <end position="383"/>
    </location>
</feature>
<feature type="transmembrane region" description="Helical" evidence="9">
    <location>
        <begin position="58"/>
        <end position="84"/>
    </location>
</feature>
<dbReference type="PROSITE" id="PS00237">
    <property type="entry name" value="G_PROTEIN_RECEP_F1_1"/>
    <property type="match status" value="1"/>
</dbReference>
<keyword evidence="3 7" id="KW-0812">Transmembrane</keyword>
<dbReference type="InterPro" id="IPR017452">
    <property type="entry name" value="GPCR_Rhodpsn_7TM"/>
</dbReference>
<protein>
    <recommendedName>
        <fullName evidence="10">G-protein coupled receptors family 1 profile domain-containing protein</fullName>
    </recommendedName>
</protein>
<dbReference type="PRINTS" id="PR00237">
    <property type="entry name" value="GPCRRHODOPSN"/>
</dbReference>
<gene>
    <name evidence="11" type="ORF">SNE40_004069</name>
</gene>
<dbReference type="SUPFAM" id="SSF81321">
    <property type="entry name" value="Family A G protein-coupled receptor-like"/>
    <property type="match status" value="1"/>
</dbReference>
<dbReference type="GO" id="GO:0004930">
    <property type="term" value="F:G protein-coupled receptor activity"/>
    <property type="evidence" value="ECO:0007669"/>
    <property type="project" value="UniProtKB-KW"/>
</dbReference>
<comment type="caution">
    <text evidence="11">The sequence shown here is derived from an EMBL/GenBank/DDBJ whole genome shotgun (WGS) entry which is preliminary data.</text>
</comment>
<evidence type="ECO:0000313" key="12">
    <source>
        <dbReference type="Proteomes" id="UP001347796"/>
    </source>
</evidence>
<dbReference type="PROSITE" id="PS50262">
    <property type="entry name" value="G_PROTEIN_RECEP_F1_2"/>
    <property type="match status" value="1"/>
</dbReference>
<organism evidence="11 12">
    <name type="scientific">Patella caerulea</name>
    <name type="common">Rayed Mediterranean limpet</name>
    <dbReference type="NCBI Taxonomy" id="87958"/>
    <lineage>
        <taxon>Eukaryota</taxon>
        <taxon>Metazoa</taxon>
        <taxon>Spiralia</taxon>
        <taxon>Lophotrochozoa</taxon>
        <taxon>Mollusca</taxon>
        <taxon>Gastropoda</taxon>
        <taxon>Patellogastropoda</taxon>
        <taxon>Patelloidea</taxon>
        <taxon>Patellidae</taxon>
        <taxon>Patella</taxon>
    </lineage>
</organism>
<dbReference type="PANTHER" id="PTHR24241">
    <property type="entry name" value="NEUROPEPTIDE RECEPTOR-RELATED G-PROTEIN COUPLED RECEPTOR"/>
    <property type="match status" value="1"/>
</dbReference>
<evidence type="ECO:0000256" key="5">
    <source>
        <dbReference type="ARBA" id="ARBA00023136"/>
    </source>
</evidence>
<evidence type="ECO:0000256" key="9">
    <source>
        <dbReference type="SAM" id="Phobius"/>
    </source>
</evidence>
<evidence type="ECO:0000256" key="6">
    <source>
        <dbReference type="ARBA" id="ARBA00023170"/>
    </source>
</evidence>
<accession>A0AAN8KCW3</accession>
<sequence length="439" mass="49387">MDPNCTTATTSGTIWTPDVIQRVASLVFIMTLTLVGNTVIIIVLTCSRYRKRNSRVNIFIINLAIGDLAVCFCTMTTEILFVAFGEWVLGSAGCKLLTYMQIITLASTTFILTAMSFDRYMAICKPLSYRATTSRAKRMIAIAWIMAFIFAIPQLLIFVQTVDGVHPDGRKKYGCRSRGYTANWQRKVYFTFMTLYILVIPAILISYFYINLVLVVWRQGKVITGSKDNCPLRRSIADKKAIPRAKIKTIKMTFTIIASFIVCWTPYFVTTLIRIYSNYTHTIPAAVVAFVETLALFQSALNPLWYGFFNIKLKRGLMEVFCPSKLIAANRGVSFKSNGLTECMSVTEEYQALHANKRHSGRYRENSSTSSSGSHERLSLRSPATIITEENKNGFKLRVRFAIKDSPKLSEHCSVLCDNGDCRVNDVPTNNVGVKTSCM</sequence>
<feature type="transmembrane region" description="Helical" evidence="9">
    <location>
        <begin position="283"/>
        <end position="308"/>
    </location>
</feature>
<feature type="transmembrane region" description="Helical" evidence="9">
    <location>
        <begin position="188"/>
        <end position="217"/>
    </location>
</feature>
<dbReference type="PANTHER" id="PTHR24241:SF117">
    <property type="entry name" value="G-PROTEIN COUPLED RECEPTORS FAMILY 1 PROFILE DOMAIN-CONTAINING PROTEIN"/>
    <property type="match status" value="1"/>
</dbReference>
<feature type="transmembrane region" description="Helical" evidence="9">
    <location>
        <begin position="138"/>
        <end position="159"/>
    </location>
</feature>
<keyword evidence="7" id="KW-0807">Transducer</keyword>
<dbReference type="EMBL" id="JAZGQO010000002">
    <property type="protein sequence ID" value="KAK6192628.1"/>
    <property type="molecule type" value="Genomic_DNA"/>
</dbReference>
<keyword evidence="2" id="KW-1003">Cell membrane</keyword>
<evidence type="ECO:0000313" key="11">
    <source>
        <dbReference type="EMBL" id="KAK6192628.1"/>
    </source>
</evidence>
<dbReference type="Gene3D" id="1.20.1070.10">
    <property type="entry name" value="Rhodopsin 7-helix transmembrane proteins"/>
    <property type="match status" value="1"/>
</dbReference>
<dbReference type="AlphaFoldDB" id="A0AAN8KCW3"/>
<evidence type="ECO:0000256" key="8">
    <source>
        <dbReference type="SAM" id="MobiDB-lite"/>
    </source>
</evidence>
<evidence type="ECO:0000256" key="4">
    <source>
        <dbReference type="ARBA" id="ARBA00022989"/>
    </source>
</evidence>
<dbReference type="InterPro" id="IPR000276">
    <property type="entry name" value="GPCR_Rhodpsn"/>
</dbReference>
<feature type="domain" description="G-protein coupled receptors family 1 profile" evidence="10">
    <location>
        <begin position="36"/>
        <end position="306"/>
    </location>
</feature>
<keyword evidence="4 9" id="KW-1133">Transmembrane helix</keyword>
<dbReference type="GO" id="GO:0005886">
    <property type="term" value="C:plasma membrane"/>
    <property type="evidence" value="ECO:0007669"/>
    <property type="project" value="UniProtKB-SubCell"/>
</dbReference>
<evidence type="ECO:0000256" key="2">
    <source>
        <dbReference type="ARBA" id="ARBA00022475"/>
    </source>
</evidence>
<dbReference type="Proteomes" id="UP001347796">
    <property type="component" value="Unassembled WGS sequence"/>
</dbReference>
<evidence type="ECO:0000256" key="3">
    <source>
        <dbReference type="ARBA" id="ARBA00022692"/>
    </source>
</evidence>
<proteinExistence type="inferred from homology"/>
<evidence type="ECO:0000256" key="1">
    <source>
        <dbReference type="ARBA" id="ARBA00004651"/>
    </source>
</evidence>
<feature type="transmembrane region" description="Helical" evidence="9">
    <location>
        <begin position="254"/>
        <end position="277"/>
    </location>
</feature>
<feature type="transmembrane region" description="Helical" evidence="9">
    <location>
        <begin position="96"/>
        <end position="117"/>
    </location>
</feature>
<reference evidence="11 12" key="1">
    <citation type="submission" date="2024-01" db="EMBL/GenBank/DDBJ databases">
        <title>The genome of the rayed Mediterranean limpet Patella caerulea (Linnaeus, 1758).</title>
        <authorList>
            <person name="Anh-Thu Weber A."/>
            <person name="Halstead-Nussloch G."/>
        </authorList>
    </citation>
    <scope>NUCLEOTIDE SEQUENCE [LARGE SCALE GENOMIC DNA]</scope>
    <source>
        <strain evidence="11">AATW-2023a</strain>
        <tissue evidence="11">Whole specimen</tissue>
    </source>
</reference>
<name>A0AAN8KCW3_PATCE</name>
<evidence type="ECO:0000256" key="7">
    <source>
        <dbReference type="RuleBase" id="RU000688"/>
    </source>
</evidence>
<comment type="subcellular location">
    <subcellularLocation>
        <location evidence="1">Cell membrane</location>
        <topology evidence="1">Multi-pass membrane protein</topology>
    </subcellularLocation>
</comment>
<dbReference type="GO" id="GO:0032870">
    <property type="term" value="P:cellular response to hormone stimulus"/>
    <property type="evidence" value="ECO:0007669"/>
    <property type="project" value="TreeGrafter"/>
</dbReference>
<keyword evidence="6 7" id="KW-0675">Receptor</keyword>
<keyword evidence="12" id="KW-1185">Reference proteome</keyword>
<keyword evidence="5 9" id="KW-0472">Membrane</keyword>
<comment type="similarity">
    <text evidence="7">Belongs to the G-protein coupled receptor 1 family.</text>
</comment>
<dbReference type="Pfam" id="PF00001">
    <property type="entry name" value="7tm_1"/>
    <property type="match status" value="1"/>
</dbReference>